<dbReference type="SUPFAM" id="SSF56399">
    <property type="entry name" value="ADP-ribosylation"/>
    <property type="match status" value="1"/>
</dbReference>
<comment type="catalytic activity">
    <reaction evidence="7 9">
        <text>L-arginyl-[protein] + NAD(+) = N(omega)-(ADP-D-ribosyl)-L-arginyl-[protein] + nicotinamide + H(+)</text>
        <dbReference type="Rhea" id="RHEA:19149"/>
        <dbReference type="Rhea" id="RHEA-COMP:10532"/>
        <dbReference type="Rhea" id="RHEA-COMP:15087"/>
        <dbReference type="ChEBI" id="CHEBI:15378"/>
        <dbReference type="ChEBI" id="CHEBI:17154"/>
        <dbReference type="ChEBI" id="CHEBI:29965"/>
        <dbReference type="ChEBI" id="CHEBI:57540"/>
        <dbReference type="ChEBI" id="CHEBI:142554"/>
        <dbReference type="EC" id="2.4.2.31"/>
    </reaction>
</comment>
<evidence type="ECO:0000256" key="6">
    <source>
        <dbReference type="ARBA" id="ARBA00022803"/>
    </source>
</evidence>
<keyword evidence="9" id="KW-0520">NAD</keyword>
<dbReference type="PROSITE" id="PS50005">
    <property type="entry name" value="TPR"/>
    <property type="match status" value="5"/>
</dbReference>
<dbReference type="SMART" id="SM00028">
    <property type="entry name" value="TPR"/>
    <property type="match status" value="6"/>
</dbReference>
<dbReference type="Proteomes" id="UP000681722">
    <property type="component" value="Unassembled WGS sequence"/>
</dbReference>
<evidence type="ECO:0000313" key="12">
    <source>
        <dbReference type="EMBL" id="CAF4010178.1"/>
    </source>
</evidence>
<dbReference type="Pfam" id="PF13424">
    <property type="entry name" value="TPR_12"/>
    <property type="match status" value="2"/>
</dbReference>
<evidence type="ECO:0000256" key="10">
    <source>
        <dbReference type="SAM" id="MobiDB-lite"/>
    </source>
</evidence>
<evidence type="ECO:0000256" key="7">
    <source>
        <dbReference type="ARBA" id="ARBA00047597"/>
    </source>
</evidence>
<gene>
    <name evidence="11" type="ORF">GPM918_LOCUS25843</name>
    <name evidence="12" type="ORF">SRO942_LOCUS25899</name>
</gene>
<feature type="repeat" description="TPR" evidence="8">
    <location>
        <begin position="511"/>
        <end position="544"/>
    </location>
</feature>
<organism evidence="11 13">
    <name type="scientific">Didymodactylos carnosus</name>
    <dbReference type="NCBI Taxonomy" id="1234261"/>
    <lineage>
        <taxon>Eukaryota</taxon>
        <taxon>Metazoa</taxon>
        <taxon>Spiralia</taxon>
        <taxon>Gnathifera</taxon>
        <taxon>Rotifera</taxon>
        <taxon>Eurotatoria</taxon>
        <taxon>Bdelloidea</taxon>
        <taxon>Philodinida</taxon>
        <taxon>Philodinidae</taxon>
        <taxon>Didymodactylos</taxon>
    </lineage>
</organism>
<dbReference type="AlphaFoldDB" id="A0A814ZMF4"/>
<dbReference type="EMBL" id="CAJNOQ010010174">
    <property type="protein sequence ID" value="CAF1244904.1"/>
    <property type="molecule type" value="Genomic_DNA"/>
</dbReference>
<evidence type="ECO:0000256" key="9">
    <source>
        <dbReference type="RuleBase" id="RU361228"/>
    </source>
</evidence>
<evidence type="ECO:0000313" key="11">
    <source>
        <dbReference type="EMBL" id="CAF1244904.1"/>
    </source>
</evidence>
<dbReference type="SUPFAM" id="SSF48452">
    <property type="entry name" value="TPR-like"/>
    <property type="match status" value="1"/>
</dbReference>
<dbReference type="InterPro" id="IPR000768">
    <property type="entry name" value="ART"/>
</dbReference>
<dbReference type="PANTHER" id="PTHR45641">
    <property type="entry name" value="TETRATRICOPEPTIDE REPEAT PROTEIN (AFU_ORTHOLOGUE AFUA_6G03870)"/>
    <property type="match status" value="1"/>
</dbReference>
<dbReference type="InterPro" id="IPR011990">
    <property type="entry name" value="TPR-like_helical_dom_sf"/>
</dbReference>
<dbReference type="EC" id="2.4.2.31" evidence="9"/>
<dbReference type="OrthoDB" id="5986190at2759"/>
<dbReference type="EMBL" id="CAJOBC010011958">
    <property type="protein sequence ID" value="CAF4010178.1"/>
    <property type="molecule type" value="Genomic_DNA"/>
</dbReference>
<evidence type="ECO:0000256" key="1">
    <source>
        <dbReference type="ARBA" id="ARBA00009558"/>
    </source>
</evidence>
<name>A0A814ZMF4_9BILA</name>
<dbReference type="Pfam" id="PF01129">
    <property type="entry name" value="ART"/>
    <property type="match status" value="1"/>
</dbReference>
<evidence type="ECO:0000256" key="2">
    <source>
        <dbReference type="ARBA" id="ARBA00022676"/>
    </source>
</evidence>
<keyword evidence="3 9" id="KW-0808">Transferase</keyword>
<evidence type="ECO:0000256" key="8">
    <source>
        <dbReference type="PROSITE-ProRule" id="PRU00339"/>
    </source>
</evidence>
<dbReference type="Gene3D" id="3.90.176.10">
    <property type="entry name" value="Toxin ADP-ribosyltransferase, Chain A, domain 1"/>
    <property type="match status" value="1"/>
</dbReference>
<feature type="repeat" description="TPR" evidence="8">
    <location>
        <begin position="637"/>
        <end position="670"/>
    </location>
</feature>
<comment type="similarity">
    <text evidence="1 9">Belongs to the Arg-specific ADP-ribosyltransferase family.</text>
</comment>
<comment type="caution">
    <text evidence="11">The sequence shown here is derived from an EMBL/GenBank/DDBJ whole genome shotgun (WGS) entry which is preliminary data.</text>
</comment>
<dbReference type="Proteomes" id="UP000663829">
    <property type="component" value="Unassembled WGS sequence"/>
</dbReference>
<keyword evidence="2 9" id="KW-0328">Glycosyltransferase</keyword>
<keyword evidence="13" id="KW-1185">Reference proteome</keyword>
<reference evidence="11" key="1">
    <citation type="submission" date="2021-02" db="EMBL/GenBank/DDBJ databases">
        <authorList>
            <person name="Nowell W R."/>
        </authorList>
    </citation>
    <scope>NUCLEOTIDE SEQUENCE</scope>
</reference>
<sequence length="801" mass="92041">MIMKPKGREGGRGREEGGRAEGGRRTGGGFGGTGRKRELRRLSDALGDLGAAEALSNEDISLIWFDADMVEGNEEKAKLKETVQDEVSNAVFFYTNKTACMAYIESQTKAKIFFILSSDSYEVDEFPAIHAIVQIDCILILSTNTEKYETLLNNTTFPKIVDIFAELTPLLESIKKQVSLLAKQSAAFSLYDQNQKATRNLSQETGSFLYLQLFKDVLMKMPHTEESKLEMLDKCRGYCRGNKKEMGNINDFYLTYKSNEDSLTIVHKVLKIKHKANDSIPWYTKETFLYRLVNKAMRTEDIEALYTFRFFIVDLSNMLQRRYRLFKRKLGKKEAAKHTVYLYRGFQQSPEEIQKLRENVGNLISTNGFLSTSRARSVALGFARNINRPNVEPVLFEIKTCTALRTAVFTDIKEFSAFPEEEEVLFDLGACFSIDSFEYDEEEKLWTQKMSATDRGLEIVEEYMEFRRKEMAEFDVVIMFGNLLLDMGEYLKAQKYFENLIRVRPDHEHAPSIYGNIAIAHYYKGEYDDAMTNYKKAYDIFINTKPIRYPDAARALNGIGIINRLKQNYDAALESYEQALLLYQKKYKPVHIEVANTLNSIGIIHNKKNEFDQAIDFYNRAYEMYKLTLPADHPDTSSCLNNIGVAYRQLNDYEQAMDFATQSLRMREKTLPSGHPDIGRSCENIGLVHCMRHEYVEGLENCMKAADIFEKKFGPDSIDVLRIKHNINKIKELMGDVTEDTTLMAGDNLLSEKKLALFNGEESTKTALELNNKENDAKKLDMVFEEDELFGDNKSVINMRF</sequence>
<dbReference type="InterPro" id="IPR019734">
    <property type="entry name" value="TPR_rpt"/>
</dbReference>
<dbReference type="Pfam" id="PF13374">
    <property type="entry name" value="TPR_10"/>
    <property type="match status" value="1"/>
</dbReference>
<keyword evidence="4" id="KW-0548">Nucleotidyltransferase</keyword>
<protein>
    <recommendedName>
        <fullName evidence="9">NAD(P)(+)--arginine ADP-ribosyltransferase</fullName>
        <ecNumber evidence="9">2.4.2.31</ecNumber>
    </recommendedName>
    <alternativeName>
        <fullName evidence="9">Mono(ADP-ribosyl)transferase</fullName>
    </alternativeName>
</protein>
<feature type="repeat" description="TPR" evidence="8">
    <location>
        <begin position="553"/>
        <end position="586"/>
    </location>
</feature>
<evidence type="ECO:0000313" key="13">
    <source>
        <dbReference type="Proteomes" id="UP000663829"/>
    </source>
</evidence>
<feature type="repeat" description="TPR" evidence="8">
    <location>
        <begin position="474"/>
        <end position="507"/>
    </location>
</feature>
<feature type="region of interest" description="Disordered" evidence="10">
    <location>
        <begin position="1"/>
        <end position="35"/>
    </location>
</feature>
<evidence type="ECO:0000256" key="5">
    <source>
        <dbReference type="ARBA" id="ARBA00022737"/>
    </source>
</evidence>
<keyword evidence="6 8" id="KW-0802">TPR repeat</keyword>
<dbReference type="GO" id="GO:0106274">
    <property type="term" value="F:NAD+-protein-arginine ADP-ribosyltransferase activity"/>
    <property type="evidence" value="ECO:0007669"/>
    <property type="project" value="UniProtKB-EC"/>
</dbReference>
<dbReference type="PROSITE" id="PS51996">
    <property type="entry name" value="TR_MART"/>
    <property type="match status" value="1"/>
</dbReference>
<evidence type="ECO:0000256" key="4">
    <source>
        <dbReference type="ARBA" id="ARBA00022695"/>
    </source>
</evidence>
<dbReference type="Gene3D" id="1.25.40.10">
    <property type="entry name" value="Tetratricopeptide repeat domain"/>
    <property type="match status" value="2"/>
</dbReference>
<keyword evidence="5" id="KW-0677">Repeat</keyword>
<dbReference type="PANTHER" id="PTHR45641:SF19">
    <property type="entry name" value="NEPHROCYSTIN-3"/>
    <property type="match status" value="1"/>
</dbReference>
<feature type="repeat" description="TPR" evidence="8">
    <location>
        <begin position="595"/>
        <end position="628"/>
    </location>
</feature>
<keyword evidence="9" id="KW-0521">NADP</keyword>
<feature type="compositionally biased region" description="Basic and acidic residues" evidence="10">
    <location>
        <begin position="1"/>
        <end position="24"/>
    </location>
</feature>
<accession>A0A814ZMF4</accession>
<evidence type="ECO:0000256" key="3">
    <source>
        <dbReference type="ARBA" id="ARBA00022679"/>
    </source>
</evidence>
<dbReference type="GO" id="GO:0016779">
    <property type="term" value="F:nucleotidyltransferase activity"/>
    <property type="evidence" value="ECO:0007669"/>
    <property type="project" value="UniProtKB-KW"/>
</dbReference>
<proteinExistence type="inferred from homology"/>